<dbReference type="Gene3D" id="1.10.530.10">
    <property type="match status" value="1"/>
</dbReference>
<dbReference type="AlphaFoldDB" id="A0A212KXM7"/>
<name>A0A212KXM7_9HYPH</name>
<evidence type="ECO:0000313" key="3">
    <source>
        <dbReference type="EMBL" id="SCM70020.1"/>
    </source>
</evidence>
<evidence type="ECO:0000259" key="2">
    <source>
        <dbReference type="Pfam" id="PF06791"/>
    </source>
</evidence>
<evidence type="ECO:0000256" key="1">
    <source>
        <dbReference type="SAM" id="Coils"/>
    </source>
</evidence>
<proteinExistence type="predicted"/>
<dbReference type="RefSeq" id="WP_288195413.1">
    <property type="nucleotide sequence ID" value="NZ_LT608334.1"/>
</dbReference>
<sequence>MSALSAANDEQLAINIVAKLGDLEKQMAKANGITARAYREMTLASDRATKQMSDDAIRSTANINKALASVGTNIGSFGRASQAMQQVAANTNNAAKAANNLRGQTGNIAAQFQDIAVQLQGGGSPFTVALQQGTQLGAVLNGAGGVRTAVGAVGAAFMSMLSPVNLVTIGLIAAGGAAVQYFMKKKDADDFTAALKKQPAIISSIKAAWGEAAAGAASYSAESAKVIAAQVAEQRRVLAEGIKSATSTAIDNSADTIGFSDALANIASATANLTGNAGAGAPKGLNQLAAAIDKLKKAADDPSAMLAFRDALADIVTMDGVDENTRKLAQSLLETTKDAGDAARALVGLKAAQDQSSASTRALVNETKRFNSLMSQGLYNEAAQHAQTLGQALNAAAEAQKRLNEEQSRFAAERLEGAGSKYEALNDYYQRKAAGLPLSEPPSGASGLLDLLGQTEGTDRGRGYNETLGYGKFTGGPVSLTTMTLDDVMALQGRMLADPSNTFNSSAVGRYQITRSTLRDLMSQLGLKGTDTFDPAMQDRLANELIRQSGGNVDTLRGRWTSLQGVSDQTISQAYNQTSLGLGNMDPGLKSQADTYQAIIRSGQEYIASQNAQAAAVGQTAQEASRLRHEQEMLNEAQRANLSLTPEQKQAISDLAASMAQAEQNAADLAKGQNKLAEWDSGIRDATSGALKGFISDLIQGKDATEALSNALSSMADRILNMALDSVFDNLFPKSGGSGSSGSGGGILSWLGSLLFSAKGNAFGPAGVVPFANGGVVDKPTLFKFASGTGVMGEAGAEAIMPLKRDASGRLGVAAHGAGGGNTSVYSPTVNVAVQSSGNRQADDAMAKRMNQETKTVLDNHLLEFIHRENRSGGVFDQRQKFT</sequence>
<feature type="coiled-coil region" evidence="1">
    <location>
        <begin position="389"/>
        <end position="416"/>
    </location>
</feature>
<dbReference type="EMBL" id="FMJD01000001">
    <property type="protein sequence ID" value="SCM70020.1"/>
    <property type="molecule type" value="Genomic_DNA"/>
</dbReference>
<organism evidence="3">
    <name type="scientific">uncultured Pleomorphomonas sp</name>
    <dbReference type="NCBI Taxonomy" id="442121"/>
    <lineage>
        <taxon>Bacteria</taxon>
        <taxon>Pseudomonadati</taxon>
        <taxon>Pseudomonadota</taxon>
        <taxon>Alphaproteobacteria</taxon>
        <taxon>Hyphomicrobiales</taxon>
        <taxon>Pleomorphomonadaceae</taxon>
        <taxon>Pleomorphomonas</taxon>
        <taxon>environmental samples</taxon>
    </lineage>
</organism>
<dbReference type="Pfam" id="PF06791">
    <property type="entry name" value="TMP_2"/>
    <property type="match status" value="1"/>
</dbReference>
<reference evidence="3" key="1">
    <citation type="submission" date="2016-08" db="EMBL/GenBank/DDBJ databases">
        <authorList>
            <person name="Seilhamer J.J."/>
        </authorList>
    </citation>
    <scope>NUCLEOTIDE SEQUENCE</scope>
    <source>
        <strain evidence="3">86</strain>
    </source>
</reference>
<protein>
    <recommendedName>
        <fullName evidence="2">Bacteriophage tail tape measure N-terminal domain-containing protein</fullName>
    </recommendedName>
</protein>
<dbReference type="InterPro" id="IPR009628">
    <property type="entry name" value="Phage_tape_measure_N"/>
</dbReference>
<evidence type="ECO:0000313" key="4">
    <source>
        <dbReference type="EMBL" id="SCM75127.1"/>
    </source>
</evidence>
<keyword evidence="1" id="KW-0175">Coiled coil</keyword>
<dbReference type="SUPFAM" id="SSF53955">
    <property type="entry name" value="Lysozyme-like"/>
    <property type="match status" value="1"/>
</dbReference>
<accession>A0A212KXM7</accession>
<dbReference type="EMBL" id="FMJD01000005">
    <property type="protein sequence ID" value="SCM75127.1"/>
    <property type="molecule type" value="Genomic_DNA"/>
</dbReference>
<dbReference type="InterPro" id="IPR023346">
    <property type="entry name" value="Lysozyme-like_dom_sf"/>
</dbReference>
<gene>
    <name evidence="3" type="ORF">KL86PLE_10007</name>
    <name evidence="4" type="ORF">KL86PLE_130528</name>
</gene>
<feature type="domain" description="Bacteriophage tail tape measure N-terminal" evidence="2">
    <location>
        <begin position="90"/>
        <end position="257"/>
    </location>
</feature>